<dbReference type="Gene3D" id="1.20.1260.10">
    <property type="match status" value="1"/>
</dbReference>
<dbReference type="Pfam" id="PF21349">
    <property type="entry name" value="RUBY_RBDX"/>
    <property type="match status" value="1"/>
</dbReference>
<evidence type="ECO:0000259" key="4">
    <source>
        <dbReference type="PROSITE" id="PS50905"/>
    </source>
</evidence>
<dbReference type="InterPro" id="IPR009078">
    <property type="entry name" value="Ferritin-like_SF"/>
</dbReference>
<feature type="domain" description="Ferritin-like diiron" evidence="4">
    <location>
        <begin position="1"/>
        <end position="128"/>
    </location>
</feature>
<dbReference type="CDD" id="cd00729">
    <property type="entry name" value="rubredoxin_SM"/>
    <property type="match status" value="1"/>
</dbReference>
<name>A0A0M0C072_9ARCH</name>
<evidence type="ECO:0000313" key="6">
    <source>
        <dbReference type="Proteomes" id="UP000037237"/>
    </source>
</evidence>
<evidence type="ECO:0000256" key="1">
    <source>
        <dbReference type="ARBA" id="ARBA00022448"/>
    </source>
</evidence>
<comment type="caution">
    <text evidence="5">The sequence shown here is derived from an EMBL/GenBank/DDBJ whole genome shotgun (WGS) entry which is preliminary data.</text>
</comment>
<dbReference type="PATRIC" id="fig|1685124.3.peg.65"/>
<dbReference type="PANTHER" id="PTHR33746">
    <property type="entry name" value="RUBRERYTHRIN"/>
    <property type="match status" value="1"/>
</dbReference>
<feature type="domain" description="Rubredoxin-like" evidence="3">
    <location>
        <begin position="133"/>
        <end position="166"/>
    </location>
</feature>
<organism evidence="5 6">
    <name type="scientific">miscellaneous Crenarchaeota group-1 archaeon SG8-32-1</name>
    <dbReference type="NCBI Taxonomy" id="1685124"/>
    <lineage>
        <taxon>Archaea</taxon>
        <taxon>Candidatus Bathyarchaeota</taxon>
        <taxon>MCG-1</taxon>
    </lineage>
</organism>
<proteinExistence type="predicted"/>
<keyword evidence="2" id="KW-0249">Electron transport</keyword>
<dbReference type="GO" id="GO:0005506">
    <property type="term" value="F:iron ion binding"/>
    <property type="evidence" value="ECO:0007669"/>
    <property type="project" value="InterPro"/>
</dbReference>
<sequence>MNKTNDNLKDAFAGESQANRRYLAFAKKAEKEGLPQVAKLFKAAAFAETVHAFNHINVLGEVKSTLENLMAAVSGETFEFDEMYPNYIQIAKEEGNKKAVWSFDVANKVEKIHGGLFSKAIHALSDKKEMADTDYYVCEVCGNTVENSAPEKCPICGAPKEKFKEIQ</sequence>
<dbReference type="AlphaFoldDB" id="A0A0M0C072"/>
<dbReference type="GO" id="GO:0016491">
    <property type="term" value="F:oxidoreductase activity"/>
    <property type="evidence" value="ECO:0007669"/>
    <property type="project" value="InterPro"/>
</dbReference>
<dbReference type="SUPFAM" id="SSF57802">
    <property type="entry name" value="Rubredoxin-like"/>
    <property type="match status" value="1"/>
</dbReference>
<dbReference type="PROSITE" id="PS50905">
    <property type="entry name" value="FERRITIN_LIKE"/>
    <property type="match status" value="1"/>
</dbReference>
<dbReference type="Pfam" id="PF02915">
    <property type="entry name" value="Rubrerythrin"/>
    <property type="match status" value="1"/>
</dbReference>
<keyword evidence="1" id="KW-0813">Transport</keyword>
<accession>A0A0M0C072</accession>
<dbReference type="Gene3D" id="2.20.28.10">
    <property type="match status" value="1"/>
</dbReference>
<evidence type="ECO:0000256" key="2">
    <source>
        <dbReference type="ARBA" id="ARBA00022982"/>
    </source>
</evidence>
<dbReference type="CDD" id="cd01041">
    <property type="entry name" value="Rubrerythrin"/>
    <property type="match status" value="1"/>
</dbReference>
<dbReference type="InterPro" id="IPR003251">
    <property type="entry name" value="Rr_diiron-bd_dom"/>
</dbReference>
<dbReference type="InterPro" id="IPR009040">
    <property type="entry name" value="Ferritin-like_diiron"/>
</dbReference>
<dbReference type="InterPro" id="IPR048574">
    <property type="entry name" value="RUBY_RBDX"/>
</dbReference>
<dbReference type="InterPro" id="IPR052753">
    <property type="entry name" value="Rbr2/Nigerythrin"/>
</dbReference>
<dbReference type="InterPro" id="IPR012347">
    <property type="entry name" value="Ferritin-like"/>
</dbReference>
<evidence type="ECO:0000313" key="5">
    <source>
        <dbReference type="EMBL" id="KON34119.1"/>
    </source>
</evidence>
<dbReference type="SUPFAM" id="SSF47240">
    <property type="entry name" value="Ferritin-like"/>
    <property type="match status" value="1"/>
</dbReference>
<dbReference type="PANTHER" id="PTHR33746:SF4">
    <property type="entry name" value="RUBRERYTHRIN"/>
    <property type="match status" value="1"/>
</dbReference>
<evidence type="ECO:0000259" key="3">
    <source>
        <dbReference type="PROSITE" id="PS50903"/>
    </source>
</evidence>
<dbReference type="Proteomes" id="UP000037237">
    <property type="component" value="Unassembled WGS sequence"/>
</dbReference>
<gene>
    <name evidence="5" type="ORF">AC477_00755</name>
</gene>
<reference evidence="5 6" key="1">
    <citation type="submission" date="2015-06" db="EMBL/GenBank/DDBJ databases">
        <title>New insights into the roles of widespread benthic archaea in carbon and nitrogen cycling.</title>
        <authorList>
            <person name="Lazar C.S."/>
            <person name="Baker B.J."/>
            <person name="Seitz K.W."/>
            <person name="Hyde A.S."/>
            <person name="Dick G.J."/>
            <person name="Hinrichs K.-U."/>
            <person name="Teske A.P."/>
        </authorList>
    </citation>
    <scope>NUCLEOTIDE SEQUENCE [LARGE SCALE GENOMIC DNA]</scope>
    <source>
        <strain evidence="5">SG8-32-1</strain>
    </source>
</reference>
<dbReference type="EMBL" id="LFWU01000013">
    <property type="protein sequence ID" value="KON34119.1"/>
    <property type="molecule type" value="Genomic_DNA"/>
</dbReference>
<dbReference type="InterPro" id="IPR024934">
    <property type="entry name" value="Rubredoxin-like_dom"/>
</dbReference>
<protein>
    <submittedName>
        <fullName evidence="5">Rubrerythrin</fullName>
    </submittedName>
</protein>
<dbReference type="PROSITE" id="PS50903">
    <property type="entry name" value="RUBREDOXIN_LIKE"/>
    <property type="match status" value="1"/>
</dbReference>